<evidence type="ECO:0000256" key="1">
    <source>
        <dbReference type="SAM" id="MobiDB-lite"/>
    </source>
</evidence>
<proteinExistence type="predicted"/>
<evidence type="ECO:0000313" key="2">
    <source>
        <dbReference type="EMBL" id="CAA2953844.1"/>
    </source>
</evidence>
<protein>
    <submittedName>
        <fullName evidence="2">Uncharacterized protein</fullName>
    </submittedName>
</protein>
<organism evidence="2 3">
    <name type="scientific">Olea europaea subsp. europaea</name>
    <dbReference type="NCBI Taxonomy" id="158383"/>
    <lineage>
        <taxon>Eukaryota</taxon>
        <taxon>Viridiplantae</taxon>
        <taxon>Streptophyta</taxon>
        <taxon>Embryophyta</taxon>
        <taxon>Tracheophyta</taxon>
        <taxon>Spermatophyta</taxon>
        <taxon>Magnoliopsida</taxon>
        <taxon>eudicotyledons</taxon>
        <taxon>Gunneridae</taxon>
        <taxon>Pentapetalae</taxon>
        <taxon>asterids</taxon>
        <taxon>lamiids</taxon>
        <taxon>Lamiales</taxon>
        <taxon>Oleaceae</taxon>
        <taxon>Oleeae</taxon>
        <taxon>Olea</taxon>
    </lineage>
</organism>
<feature type="compositionally biased region" description="Basic and acidic residues" evidence="1">
    <location>
        <begin position="46"/>
        <end position="70"/>
    </location>
</feature>
<name>A0A8S0PJW4_OLEEU</name>
<sequence>MPYDDPSVLVLDNIARTVVVLQFNASGDGSGGGGHAAMEDSDEEVFERGSSEEQTSRGDEEKGMSGRDRDGEDTEDTGESNSDRSSAGEDNHGGDRDASSSLRPPQDNEAQNSTARELGMYKSLRVLNYPRGLNWFDHRYNYDGRRDEDVYGGPTEPCPDEQDILIDTGNMQDATHIVPCQDDVNLPMAIASEEVQGTASFYEGFF</sequence>
<accession>A0A8S0PJW4</accession>
<dbReference type="Gramene" id="OE9A017676T1">
    <property type="protein sequence ID" value="OE9A017676C1"/>
    <property type="gene ID" value="OE9A017676"/>
</dbReference>
<comment type="caution">
    <text evidence="2">The sequence shown here is derived from an EMBL/GenBank/DDBJ whole genome shotgun (WGS) entry which is preliminary data.</text>
</comment>
<keyword evidence="3" id="KW-1185">Reference proteome</keyword>
<evidence type="ECO:0000313" key="3">
    <source>
        <dbReference type="Proteomes" id="UP000594638"/>
    </source>
</evidence>
<feature type="compositionally biased region" description="Polar residues" evidence="1">
    <location>
        <begin position="99"/>
        <end position="113"/>
    </location>
</feature>
<feature type="compositionally biased region" description="Basic and acidic residues" evidence="1">
    <location>
        <begin position="86"/>
        <end position="98"/>
    </location>
</feature>
<dbReference type="Proteomes" id="UP000594638">
    <property type="component" value="Unassembled WGS sequence"/>
</dbReference>
<reference evidence="2 3" key="1">
    <citation type="submission" date="2019-12" db="EMBL/GenBank/DDBJ databases">
        <authorList>
            <person name="Alioto T."/>
            <person name="Alioto T."/>
            <person name="Gomez Garrido J."/>
        </authorList>
    </citation>
    <scope>NUCLEOTIDE SEQUENCE [LARGE SCALE GENOMIC DNA]</scope>
</reference>
<feature type="region of interest" description="Disordered" evidence="1">
    <location>
        <begin position="26"/>
        <end position="113"/>
    </location>
</feature>
<dbReference type="AlphaFoldDB" id="A0A8S0PJW4"/>
<gene>
    <name evidence="2" type="ORF">OLEA9_A017676</name>
</gene>
<dbReference type="EMBL" id="CACTIH010000099">
    <property type="protein sequence ID" value="CAA2953844.1"/>
    <property type="molecule type" value="Genomic_DNA"/>
</dbReference>